<comment type="caution">
    <text evidence="1">The sequence shown here is derived from an EMBL/GenBank/DDBJ whole genome shotgun (WGS) entry which is preliminary data.</text>
</comment>
<evidence type="ECO:0000313" key="2">
    <source>
        <dbReference type="Proteomes" id="UP001335648"/>
    </source>
</evidence>
<name>A0AAN8GM48_9TELE</name>
<keyword evidence="2" id="KW-1185">Reference proteome</keyword>
<accession>A0AAN8GM48</accession>
<protein>
    <submittedName>
        <fullName evidence="1">Uncharacterized protein</fullName>
    </submittedName>
</protein>
<dbReference type="Proteomes" id="UP001335648">
    <property type="component" value="Unassembled WGS sequence"/>
</dbReference>
<reference evidence="1 2" key="1">
    <citation type="journal article" date="2023" name="Mol. Biol. Evol.">
        <title>Genomics of Secondarily Temperate Adaptation in the Only Non-Antarctic Icefish.</title>
        <authorList>
            <person name="Rivera-Colon A.G."/>
            <person name="Rayamajhi N."/>
            <person name="Minhas B.F."/>
            <person name="Madrigal G."/>
            <person name="Bilyk K.T."/>
            <person name="Yoon V."/>
            <person name="Hune M."/>
            <person name="Gregory S."/>
            <person name="Cheng C.H.C."/>
            <person name="Catchen J.M."/>
        </authorList>
    </citation>
    <scope>NUCLEOTIDE SEQUENCE [LARGE SCALE GENOMIC DNA]</scope>
    <source>
        <strain evidence="1">JC2023a</strain>
    </source>
</reference>
<evidence type="ECO:0000313" key="1">
    <source>
        <dbReference type="EMBL" id="KAK5882324.1"/>
    </source>
</evidence>
<dbReference type="EMBL" id="JAULUE010002062">
    <property type="protein sequence ID" value="KAK5882324.1"/>
    <property type="molecule type" value="Genomic_DNA"/>
</dbReference>
<gene>
    <name evidence="1" type="ORF">CesoFtcFv8_020923</name>
</gene>
<sequence length="89" mass="9676">MTLGVKVPERTAEQGDTVRLRENGEVREESSMADQLFSLSEPSERMDSLDEARVGNRSAELVGLILSSDTDAIFAKKPELTSASPEVPP</sequence>
<organism evidence="1 2">
    <name type="scientific">Champsocephalus esox</name>
    <name type="common">pike icefish</name>
    <dbReference type="NCBI Taxonomy" id="159716"/>
    <lineage>
        <taxon>Eukaryota</taxon>
        <taxon>Metazoa</taxon>
        <taxon>Chordata</taxon>
        <taxon>Craniata</taxon>
        <taxon>Vertebrata</taxon>
        <taxon>Euteleostomi</taxon>
        <taxon>Actinopterygii</taxon>
        <taxon>Neopterygii</taxon>
        <taxon>Teleostei</taxon>
        <taxon>Neoteleostei</taxon>
        <taxon>Acanthomorphata</taxon>
        <taxon>Eupercaria</taxon>
        <taxon>Perciformes</taxon>
        <taxon>Notothenioidei</taxon>
        <taxon>Channichthyidae</taxon>
        <taxon>Champsocephalus</taxon>
    </lineage>
</organism>
<dbReference type="AlphaFoldDB" id="A0AAN8GM48"/>
<proteinExistence type="predicted"/>